<dbReference type="AlphaFoldDB" id="A0A8X7CFK7"/>
<evidence type="ECO:0000256" key="1">
    <source>
        <dbReference type="ARBA" id="ARBA00004167"/>
    </source>
</evidence>
<dbReference type="FunFam" id="2.60.40.10:FF:000017">
    <property type="entry name" value="Down syndrome cell adhesion molecule b"/>
    <property type="match status" value="1"/>
</dbReference>
<dbReference type="CDD" id="cd00063">
    <property type="entry name" value="FN3"/>
    <property type="match status" value="4"/>
</dbReference>
<feature type="compositionally biased region" description="Basic and acidic residues" evidence="10">
    <location>
        <begin position="1069"/>
        <end position="1078"/>
    </location>
</feature>
<keyword evidence="5" id="KW-0130">Cell adhesion</keyword>
<evidence type="ECO:0000256" key="8">
    <source>
        <dbReference type="ARBA" id="ARBA00023157"/>
    </source>
</evidence>
<evidence type="ECO:0000256" key="9">
    <source>
        <dbReference type="ARBA" id="ARBA00023319"/>
    </source>
</evidence>
<feature type="domain" description="Ig-like" evidence="12">
    <location>
        <begin position="347"/>
        <end position="419"/>
    </location>
</feature>
<dbReference type="InterPro" id="IPR013783">
    <property type="entry name" value="Ig-like_fold"/>
</dbReference>
<name>A0A8X7CFK7_9ARAC</name>
<dbReference type="FunFam" id="2.60.40.10:FF:001049">
    <property type="entry name" value="Down syndrome cell adhesion molecule-like protein Dscam2"/>
    <property type="match status" value="1"/>
</dbReference>
<accession>A0A8X7CFK7</accession>
<feature type="domain" description="Ig-like" evidence="12">
    <location>
        <begin position="63"/>
        <end position="153"/>
    </location>
</feature>
<organism evidence="14 15">
    <name type="scientific">Trichonephila inaurata madagascariensis</name>
    <dbReference type="NCBI Taxonomy" id="2747483"/>
    <lineage>
        <taxon>Eukaryota</taxon>
        <taxon>Metazoa</taxon>
        <taxon>Ecdysozoa</taxon>
        <taxon>Arthropoda</taxon>
        <taxon>Chelicerata</taxon>
        <taxon>Arachnida</taxon>
        <taxon>Araneae</taxon>
        <taxon>Araneomorphae</taxon>
        <taxon>Entelegynae</taxon>
        <taxon>Araneoidea</taxon>
        <taxon>Nephilidae</taxon>
        <taxon>Trichonephila</taxon>
        <taxon>Trichonephila inaurata</taxon>
    </lineage>
</organism>
<keyword evidence="6 11" id="KW-1133">Transmembrane helix</keyword>
<dbReference type="Pfam" id="PF00041">
    <property type="entry name" value="fn3"/>
    <property type="match status" value="2"/>
</dbReference>
<feature type="compositionally biased region" description="Basic residues" evidence="10">
    <location>
        <begin position="1120"/>
        <end position="1131"/>
    </location>
</feature>
<feature type="domain" description="Ig-like" evidence="12">
    <location>
        <begin position="535"/>
        <end position="638"/>
    </location>
</feature>
<dbReference type="GO" id="GO:0007411">
    <property type="term" value="P:axon guidance"/>
    <property type="evidence" value="ECO:0007669"/>
    <property type="project" value="TreeGrafter"/>
</dbReference>
<dbReference type="Proteomes" id="UP000886998">
    <property type="component" value="Unassembled WGS sequence"/>
</dbReference>
<dbReference type="Gene3D" id="2.60.40.10">
    <property type="entry name" value="Immunoglobulins"/>
    <property type="match status" value="11"/>
</dbReference>
<evidence type="ECO:0000259" key="13">
    <source>
        <dbReference type="PROSITE" id="PS50853"/>
    </source>
</evidence>
<feature type="domain" description="Ig-like" evidence="12">
    <location>
        <begin position="250"/>
        <end position="343"/>
    </location>
</feature>
<dbReference type="Pfam" id="PF13927">
    <property type="entry name" value="Ig_3"/>
    <property type="match status" value="3"/>
</dbReference>
<dbReference type="PRINTS" id="PR00014">
    <property type="entry name" value="FNTYPEIII"/>
</dbReference>
<dbReference type="SMART" id="SM00408">
    <property type="entry name" value="IGc2"/>
    <property type="match status" value="6"/>
</dbReference>
<dbReference type="GO" id="GO:0007156">
    <property type="term" value="P:homophilic cell adhesion via plasma membrane adhesion molecules"/>
    <property type="evidence" value="ECO:0007669"/>
    <property type="project" value="TreeGrafter"/>
</dbReference>
<dbReference type="GO" id="GO:0030424">
    <property type="term" value="C:axon"/>
    <property type="evidence" value="ECO:0007669"/>
    <property type="project" value="TreeGrafter"/>
</dbReference>
<feature type="domain" description="Ig-like" evidence="12">
    <location>
        <begin position="155"/>
        <end position="244"/>
    </location>
</feature>
<evidence type="ECO:0000256" key="11">
    <source>
        <dbReference type="SAM" id="Phobius"/>
    </source>
</evidence>
<dbReference type="InterPro" id="IPR003599">
    <property type="entry name" value="Ig_sub"/>
</dbReference>
<keyword evidence="2 11" id="KW-0812">Transmembrane</keyword>
<dbReference type="SUPFAM" id="SSF49265">
    <property type="entry name" value="Fibronectin type III"/>
    <property type="match status" value="2"/>
</dbReference>
<feature type="domain" description="Fibronectin type-III" evidence="13">
    <location>
        <begin position="640"/>
        <end position="739"/>
    </location>
</feature>
<feature type="region of interest" description="Disordered" evidence="10">
    <location>
        <begin position="1066"/>
        <end position="1131"/>
    </location>
</feature>
<evidence type="ECO:0000256" key="6">
    <source>
        <dbReference type="ARBA" id="ARBA00022989"/>
    </source>
</evidence>
<dbReference type="PROSITE" id="PS50835">
    <property type="entry name" value="IG_LIKE"/>
    <property type="match status" value="6"/>
</dbReference>
<dbReference type="InterPro" id="IPR007110">
    <property type="entry name" value="Ig-like_dom"/>
</dbReference>
<dbReference type="CDD" id="cd20956">
    <property type="entry name" value="IgI_4_Dscam"/>
    <property type="match status" value="1"/>
</dbReference>
<evidence type="ECO:0000256" key="2">
    <source>
        <dbReference type="ARBA" id="ARBA00022692"/>
    </source>
</evidence>
<feature type="domain" description="Ig-like" evidence="12">
    <location>
        <begin position="439"/>
        <end position="530"/>
    </location>
</feature>
<comment type="subcellular location">
    <subcellularLocation>
        <location evidence="1">Membrane</location>
        <topology evidence="1">Single-pass membrane protein</topology>
    </subcellularLocation>
</comment>
<dbReference type="Pfam" id="PF25059">
    <property type="entry name" value="FN3_DSCAM-DSCAML_C"/>
    <property type="match status" value="1"/>
</dbReference>
<keyword evidence="3" id="KW-0732">Signal</keyword>
<evidence type="ECO:0000256" key="3">
    <source>
        <dbReference type="ARBA" id="ARBA00022729"/>
    </source>
</evidence>
<evidence type="ECO:0000256" key="10">
    <source>
        <dbReference type="SAM" id="MobiDB-lite"/>
    </source>
</evidence>
<dbReference type="PANTHER" id="PTHR10075">
    <property type="entry name" value="BASIGIN RELATED"/>
    <property type="match status" value="1"/>
</dbReference>
<feature type="domain" description="Fibronectin type-III" evidence="13">
    <location>
        <begin position="819"/>
        <end position="913"/>
    </location>
</feature>
<dbReference type="GO" id="GO:0070593">
    <property type="term" value="P:dendrite self-avoidance"/>
    <property type="evidence" value="ECO:0007669"/>
    <property type="project" value="TreeGrafter"/>
</dbReference>
<dbReference type="SMART" id="SM00409">
    <property type="entry name" value="IG"/>
    <property type="match status" value="6"/>
</dbReference>
<dbReference type="InterPro" id="IPR036116">
    <property type="entry name" value="FN3_sf"/>
</dbReference>
<dbReference type="InterPro" id="IPR056754">
    <property type="entry name" value="DSCAM/DSCAML_C"/>
</dbReference>
<dbReference type="FunFam" id="2.60.40.10:FF:000324">
    <property type="entry name" value="Down syndrome cell adhesion molecule, isoform D"/>
    <property type="match status" value="1"/>
</dbReference>
<dbReference type="InterPro" id="IPR013098">
    <property type="entry name" value="Ig_I-set"/>
</dbReference>
<dbReference type="InterPro" id="IPR003598">
    <property type="entry name" value="Ig_sub2"/>
</dbReference>
<dbReference type="PANTHER" id="PTHR10075:SF100">
    <property type="entry name" value="FASCICLIN-2"/>
    <property type="match status" value="1"/>
</dbReference>
<dbReference type="OrthoDB" id="5982258at2759"/>
<dbReference type="GO" id="GO:0098632">
    <property type="term" value="F:cell-cell adhesion mediator activity"/>
    <property type="evidence" value="ECO:0007669"/>
    <property type="project" value="TreeGrafter"/>
</dbReference>
<keyword evidence="4" id="KW-0677">Repeat</keyword>
<dbReference type="EMBL" id="BMAV01018254">
    <property type="protein sequence ID" value="GFY70444.1"/>
    <property type="molecule type" value="Genomic_DNA"/>
</dbReference>
<feature type="domain" description="Fibronectin type-III" evidence="13">
    <location>
        <begin position="914"/>
        <end position="1012"/>
    </location>
</feature>
<keyword evidence="15" id="KW-1185">Reference proteome</keyword>
<comment type="caution">
    <text evidence="14">The sequence shown here is derived from an EMBL/GenBank/DDBJ whole genome shotgun (WGS) entry which is preliminary data.</text>
</comment>
<evidence type="ECO:0000256" key="4">
    <source>
        <dbReference type="ARBA" id="ARBA00022737"/>
    </source>
</evidence>
<keyword evidence="9" id="KW-0393">Immunoglobulin domain</keyword>
<gene>
    <name evidence="14" type="primary">Dscam2</name>
    <name evidence="14" type="ORF">TNIN_49251</name>
</gene>
<dbReference type="SMART" id="SM00060">
    <property type="entry name" value="FN3"/>
    <property type="match status" value="4"/>
</dbReference>
<feature type="transmembrane region" description="Helical" evidence="11">
    <location>
        <begin position="1036"/>
        <end position="1058"/>
    </location>
</feature>
<evidence type="ECO:0000259" key="12">
    <source>
        <dbReference type="PROSITE" id="PS50835"/>
    </source>
</evidence>
<dbReference type="FunFam" id="2.60.40.10:FF:000333">
    <property type="entry name" value="Down syndrome cell adhesion molecule"/>
    <property type="match status" value="1"/>
</dbReference>
<dbReference type="SUPFAM" id="SSF48726">
    <property type="entry name" value="Immunoglobulin"/>
    <property type="match status" value="6"/>
</dbReference>
<evidence type="ECO:0000256" key="5">
    <source>
        <dbReference type="ARBA" id="ARBA00022889"/>
    </source>
</evidence>
<evidence type="ECO:0000313" key="14">
    <source>
        <dbReference type="EMBL" id="GFY70444.1"/>
    </source>
</evidence>
<dbReference type="PROSITE" id="PS50853">
    <property type="entry name" value="FN3"/>
    <property type="match status" value="3"/>
</dbReference>
<keyword evidence="8" id="KW-1015">Disulfide bond</keyword>
<protein>
    <submittedName>
        <fullName evidence="14">Down syndrome cell adhesion molecule-like protein Dscam2</fullName>
    </submittedName>
</protein>
<keyword evidence="7 11" id="KW-0472">Membrane</keyword>
<dbReference type="InterPro" id="IPR003961">
    <property type="entry name" value="FN3_dom"/>
</dbReference>
<sequence length="1131" mass="123934">MLRFSGGRYSILPTGELYIRGVTQADGQKSYSCQTRHRLTGEIVASASAGSLFVTEPHGTSSPKIIDFRPMVSANEGETIEIGCAATSFPPPTYRWYKEEDGRLILLSTNHRITQLEGSLVLQFVNVQDSGRYICSVNNTAGEDRSSTLLTVSAPLSVYVTPQRQIVDVGRSATFNCTVTGRPIRSLNWVKDQRPIEDFYGGGRVVLLARDVLHIPTVQREDKGMYQCFAFNDFESAQSTAELKLGDVAPVLLATFSGEAVRPGSSVSLRCSASGNPLPQVTWFLDDVNIPDVIRYRVGDYVTSDGHVMSYVNVTDIHVEDGGEYTCSAENAVAVVRHTARVDVYEPPFVRSMPNISVVAGQTAILKCPISGYPIEAVIWMKDGATLPTNHRQKIENMGKLIIHDVQRSGDEGFYTCEVVGPDNKRAEGKMHMRVLVAPVIETVMLPEVLYAKEGTKTKVMCSVTQGDPPVQISWRKNGLTLPMDKDLTMQNFEDSSILVFRKTSSIHSGNYTCFASNAASTVNRTTHIIVNVPPRWKIEPFNSFAVVGKTVIMKCLAEGYPAQESIGKRLQVLNQKISVTYYPATAGRLSAVKESGPQSAVSKLVIKDAGRSDSALYTCTASNEFGSDQTNIQLVVQEPPSPPVELGVKEKSSRSVTLNWSPTFSGNSPITKYTIQYGNSSTINSDSALKETAVSGSEISSIVGGLFPASSYKFRILAENTLGISDPSNSSPLSLKKKAPRKELQHGKIHGYYIGYKIADTDDQFQYKNVEATDGQELSYLTNLRRLTKYKVIVQAYNNIGAGPRSDEVSATTLEAAPPTSPLLTLHSVTSSSLTVVWDRQLDDTGVREYILHYKMEGGGDKWKEQKLSTSGNQYTLENLRCGTGYRLYMTATNSLGMGEPSEIISARTKGAAPVSPQKDAFITVNSTSVTLHFGAWSSGGCSILYFSVHFRFQGQWKVVAERVDASQPQMDVRHLAPAREYTLRVSAHSEAGTTEAEYRFTTLNITTAYPVSKSYPPSLSQDGLATPFYKNLTVLLPVIISVIVLLIVVITVIVCLRKQVDTGSMSEDSRKGRSSEHMGLSEFPQKNLKDHDAYGGKSSYYSSPARKPLAMASSSQRGKAKYLNKHRLA</sequence>
<evidence type="ECO:0000256" key="7">
    <source>
        <dbReference type="ARBA" id="ARBA00023136"/>
    </source>
</evidence>
<reference evidence="14" key="1">
    <citation type="submission" date="2020-08" db="EMBL/GenBank/DDBJ databases">
        <title>Multicomponent nature underlies the extraordinary mechanical properties of spider dragline silk.</title>
        <authorList>
            <person name="Kono N."/>
            <person name="Nakamura H."/>
            <person name="Mori M."/>
            <person name="Yoshida Y."/>
            <person name="Ohtoshi R."/>
            <person name="Malay A.D."/>
            <person name="Moran D.A.P."/>
            <person name="Tomita M."/>
            <person name="Numata K."/>
            <person name="Arakawa K."/>
        </authorList>
    </citation>
    <scope>NUCLEOTIDE SEQUENCE</scope>
</reference>
<dbReference type="Pfam" id="PF07679">
    <property type="entry name" value="I-set"/>
    <property type="match status" value="3"/>
</dbReference>
<evidence type="ECO:0000313" key="15">
    <source>
        <dbReference type="Proteomes" id="UP000886998"/>
    </source>
</evidence>
<proteinExistence type="predicted"/>
<dbReference type="InterPro" id="IPR036179">
    <property type="entry name" value="Ig-like_dom_sf"/>
</dbReference>
<dbReference type="GO" id="GO:0005886">
    <property type="term" value="C:plasma membrane"/>
    <property type="evidence" value="ECO:0007669"/>
    <property type="project" value="TreeGrafter"/>
</dbReference>